<dbReference type="InterPro" id="IPR037126">
    <property type="entry name" value="PdaC/RsiV-like_sf"/>
</dbReference>
<organism evidence="3 4">
    <name type="scientific">Rubrivirga marina</name>
    <dbReference type="NCBI Taxonomy" id="1196024"/>
    <lineage>
        <taxon>Bacteria</taxon>
        <taxon>Pseudomonadati</taxon>
        <taxon>Rhodothermota</taxon>
        <taxon>Rhodothermia</taxon>
        <taxon>Rhodothermales</taxon>
        <taxon>Rubricoccaceae</taxon>
        <taxon>Rubrivirga</taxon>
    </lineage>
</organism>
<comment type="caution">
    <text evidence="3">The sequence shown here is derived from an EMBL/GenBank/DDBJ whole genome shotgun (WGS) entry which is preliminary data.</text>
</comment>
<dbReference type="InterPro" id="IPR021729">
    <property type="entry name" value="DUF3298"/>
</dbReference>
<gene>
    <name evidence="3" type="ORF">BSZ37_19400</name>
</gene>
<dbReference type="Gene3D" id="3.30.565.40">
    <property type="entry name" value="Fervidobacterium nodosum Rt17-B1 like"/>
    <property type="match status" value="1"/>
</dbReference>
<evidence type="ECO:0000256" key="1">
    <source>
        <dbReference type="SAM" id="MobiDB-lite"/>
    </source>
</evidence>
<feature type="domain" description="DUF3298" evidence="2">
    <location>
        <begin position="236"/>
        <end position="312"/>
    </location>
</feature>
<dbReference type="EMBL" id="MQWD01000001">
    <property type="protein sequence ID" value="PAP78435.1"/>
    <property type="molecule type" value="Genomic_DNA"/>
</dbReference>
<protein>
    <recommendedName>
        <fullName evidence="2">DUF3298 domain-containing protein</fullName>
    </recommendedName>
</protein>
<accession>A0A271J654</accession>
<dbReference type="Proteomes" id="UP000216339">
    <property type="component" value="Unassembled WGS sequence"/>
</dbReference>
<evidence type="ECO:0000259" key="2">
    <source>
        <dbReference type="Pfam" id="PF11738"/>
    </source>
</evidence>
<proteinExistence type="predicted"/>
<keyword evidence="4" id="KW-1185">Reference proteome</keyword>
<sequence length="347" mass="36583">MRRVVRRLELDLDRLGVEVVGEIGERREGGADGGGERVLHEESVGMRTAKLPRAYARPRSLARCSHMRLASLVALLAGLTVLAACGPDPAPDAPEAGPLESPAPPSPTSGPSLTVAVDSLLRDEPDLNYRVAIGYPQIRGTSGEPMAPALQAVNAAIRDTVEALADDFRPEAPPPGADAPHYPVEVDGGTPRSWISDDAFSALVEVYAYTGGAHGNTYFLPLTFDLTTGEAVRPADLFAEGTPWADTLAAHTERGVLRWLGDRGALFAEGLDPIREGRVDLTLDPDSLVVHVPPYQLSAYAAGSFHVGVPLSAVAPFARPGSVLARLTDGPAVQATDPSTSRTLRGD</sequence>
<dbReference type="Gene3D" id="3.90.640.20">
    <property type="entry name" value="Heat-shock cognate protein, ATPase"/>
    <property type="match status" value="1"/>
</dbReference>
<dbReference type="Pfam" id="PF11738">
    <property type="entry name" value="DUF3298"/>
    <property type="match status" value="1"/>
</dbReference>
<evidence type="ECO:0000313" key="3">
    <source>
        <dbReference type="EMBL" id="PAP78435.1"/>
    </source>
</evidence>
<feature type="region of interest" description="Disordered" evidence="1">
    <location>
        <begin position="92"/>
        <end position="114"/>
    </location>
</feature>
<reference evidence="3 4" key="1">
    <citation type="submission" date="2016-11" db="EMBL/GenBank/DDBJ databases">
        <title>Study of marine rhodopsin-containing bacteria.</title>
        <authorList>
            <person name="Yoshizawa S."/>
            <person name="Kumagai Y."/>
            <person name="Kogure K."/>
        </authorList>
    </citation>
    <scope>NUCLEOTIDE SEQUENCE [LARGE SCALE GENOMIC DNA]</scope>
    <source>
        <strain evidence="3 4">SAORIC-28</strain>
    </source>
</reference>
<name>A0A271J654_9BACT</name>
<evidence type="ECO:0000313" key="4">
    <source>
        <dbReference type="Proteomes" id="UP000216339"/>
    </source>
</evidence>
<dbReference type="AlphaFoldDB" id="A0A271J654"/>